<evidence type="ECO:0000256" key="1">
    <source>
        <dbReference type="SAM" id="MobiDB-lite"/>
    </source>
</evidence>
<comment type="caution">
    <text evidence="2">The sequence shown here is derived from an EMBL/GenBank/DDBJ whole genome shotgun (WGS) entry which is preliminary data.</text>
</comment>
<dbReference type="AlphaFoldDB" id="A0AAV4TL07"/>
<dbReference type="Proteomes" id="UP001054837">
    <property type="component" value="Unassembled WGS sequence"/>
</dbReference>
<name>A0AAV4TL07_9ARAC</name>
<keyword evidence="3" id="KW-1185">Reference proteome</keyword>
<accession>A0AAV4TL07</accession>
<evidence type="ECO:0000313" key="3">
    <source>
        <dbReference type="Proteomes" id="UP001054837"/>
    </source>
</evidence>
<feature type="compositionally biased region" description="Polar residues" evidence="1">
    <location>
        <begin position="1"/>
        <end position="24"/>
    </location>
</feature>
<feature type="region of interest" description="Disordered" evidence="1">
    <location>
        <begin position="1"/>
        <end position="27"/>
    </location>
</feature>
<dbReference type="EMBL" id="BPLQ01009708">
    <property type="protein sequence ID" value="GIY46121.1"/>
    <property type="molecule type" value="Genomic_DNA"/>
</dbReference>
<proteinExistence type="predicted"/>
<organism evidence="2 3">
    <name type="scientific">Caerostris darwini</name>
    <dbReference type="NCBI Taxonomy" id="1538125"/>
    <lineage>
        <taxon>Eukaryota</taxon>
        <taxon>Metazoa</taxon>
        <taxon>Ecdysozoa</taxon>
        <taxon>Arthropoda</taxon>
        <taxon>Chelicerata</taxon>
        <taxon>Arachnida</taxon>
        <taxon>Araneae</taxon>
        <taxon>Araneomorphae</taxon>
        <taxon>Entelegynae</taxon>
        <taxon>Araneoidea</taxon>
        <taxon>Araneidae</taxon>
        <taxon>Caerostris</taxon>
    </lineage>
</organism>
<evidence type="ECO:0000313" key="2">
    <source>
        <dbReference type="EMBL" id="GIY46121.1"/>
    </source>
</evidence>
<protein>
    <submittedName>
        <fullName evidence="2">Uncharacterized protein</fullName>
    </submittedName>
</protein>
<reference evidence="2 3" key="1">
    <citation type="submission" date="2021-06" db="EMBL/GenBank/DDBJ databases">
        <title>Caerostris darwini draft genome.</title>
        <authorList>
            <person name="Kono N."/>
            <person name="Arakawa K."/>
        </authorList>
    </citation>
    <scope>NUCLEOTIDE SEQUENCE [LARGE SCALE GENOMIC DNA]</scope>
</reference>
<gene>
    <name evidence="2" type="ORF">CDAR_401131</name>
</gene>
<sequence length="86" mass="9438">MTQIPSSKVVSTTPTVGSTKSLKTQNDREIVSTGSVLSPSKVVRSSPKGIPKLESCVIRSFRFVSFPSLELPQTRLRFPPLNCLDF</sequence>